<dbReference type="PANTHER" id="PTHR30363">
    <property type="entry name" value="HTH-TYPE TRANSCRIPTIONAL REGULATOR SRLR-RELATED"/>
    <property type="match status" value="1"/>
</dbReference>
<dbReference type="InterPro" id="IPR036390">
    <property type="entry name" value="WH_DNA-bd_sf"/>
</dbReference>
<keyword evidence="3" id="KW-0804">Transcription</keyword>
<dbReference type="PRINTS" id="PR00037">
    <property type="entry name" value="HTHLACR"/>
</dbReference>
<proteinExistence type="predicted"/>
<dbReference type="SUPFAM" id="SSF46785">
    <property type="entry name" value="Winged helix' DNA-binding domain"/>
    <property type="match status" value="1"/>
</dbReference>
<evidence type="ECO:0000256" key="3">
    <source>
        <dbReference type="ARBA" id="ARBA00023163"/>
    </source>
</evidence>
<name>A0A840UE46_9GAMM</name>
<keyword evidence="2" id="KW-0238">DNA-binding</keyword>
<dbReference type="InterPro" id="IPR050313">
    <property type="entry name" value="Carb_Metab_HTH_regulators"/>
</dbReference>
<dbReference type="SMART" id="SM01134">
    <property type="entry name" value="DeoRC"/>
    <property type="match status" value="1"/>
</dbReference>
<evidence type="ECO:0000259" key="4">
    <source>
        <dbReference type="PROSITE" id="PS51000"/>
    </source>
</evidence>
<gene>
    <name evidence="5" type="ORF">HNR38_002974</name>
</gene>
<dbReference type="PROSITE" id="PS00894">
    <property type="entry name" value="HTH_DEOR_1"/>
    <property type="match status" value="1"/>
</dbReference>
<sequence>MGTRKRNWQQRWLEISQMLRHQPVVQIAELATLFGVSAETVRRDIDGMAEQGLLLRSYGGAAALQTANEPDLAQRATMLVEERQRMAAEALQLVRDGDVLMIDASATCVHFAGMLALHRERLTILTNSFAVANALADNPGMEVLMLPGRFDAHENASLGSLTTEYLQNFQADLCVSSCGAMTEEGPTEVNSEVASLKRTMIHRSRYTALLVDHSKFGPGKLEKVCPLSKVRHVISDTAPHPHLAQAIQASGAMMVVA</sequence>
<dbReference type="Pfam" id="PF00455">
    <property type="entry name" value="DeoRC"/>
    <property type="match status" value="1"/>
</dbReference>
<evidence type="ECO:0000256" key="1">
    <source>
        <dbReference type="ARBA" id="ARBA00023015"/>
    </source>
</evidence>
<evidence type="ECO:0000256" key="2">
    <source>
        <dbReference type="ARBA" id="ARBA00023125"/>
    </source>
</evidence>
<dbReference type="PROSITE" id="PS51000">
    <property type="entry name" value="HTH_DEOR_2"/>
    <property type="match status" value="1"/>
</dbReference>
<dbReference type="Pfam" id="PF08220">
    <property type="entry name" value="HTH_DeoR"/>
    <property type="match status" value="1"/>
</dbReference>
<dbReference type="InterPro" id="IPR037171">
    <property type="entry name" value="NagB/RpiA_transferase-like"/>
</dbReference>
<feature type="domain" description="HTH deoR-type" evidence="4">
    <location>
        <begin position="8"/>
        <end position="63"/>
    </location>
</feature>
<dbReference type="InterPro" id="IPR014036">
    <property type="entry name" value="DeoR-like_C"/>
</dbReference>
<dbReference type="Gene3D" id="1.10.10.10">
    <property type="entry name" value="Winged helix-like DNA-binding domain superfamily/Winged helix DNA-binding domain"/>
    <property type="match status" value="1"/>
</dbReference>
<dbReference type="InterPro" id="IPR018356">
    <property type="entry name" value="Tscrpt_reg_HTH_DeoR_CS"/>
</dbReference>
<evidence type="ECO:0000313" key="6">
    <source>
        <dbReference type="Proteomes" id="UP000591735"/>
    </source>
</evidence>
<dbReference type="Proteomes" id="UP000591735">
    <property type="component" value="Unassembled WGS sequence"/>
</dbReference>
<keyword evidence="1" id="KW-0805">Transcription regulation</keyword>
<dbReference type="InterPro" id="IPR036388">
    <property type="entry name" value="WH-like_DNA-bd_sf"/>
</dbReference>
<dbReference type="GO" id="GO:0003700">
    <property type="term" value="F:DNA-binding transcription factor activity"/>
    <property type="evidence" value="ECO:0007669"/>
    <property type="project" value="InterPro"/>
</dbReference>
<dbReference type="PANTHER" id="PTHR30363:SF44">
    <property type="entry name" value="AGA OPERON TRANSCRIPTIONAL REPRESSOR-RELATED"/>
    <property type="match status" value="1"/>
</dbReference>
<keyword evidence="6" id="KW-1185">Reference proteome</keyword>
<protein>
    <submittedName>
        <fullName evidence="5">DeoR/GlpR family transcriptional regulator of sugar metabolism</fullName>
    </submittedName>
</protein>
<dbReference type="RefSeq" id="WP_183705693.1">
    <property type="nucleotide sequence ID" value="NZ_JACHFE010000008.1"/>
</dbReference>
<dbReference type="Gene3D" id="3.40.50.1360">
    <property type="match status" value="1"/>
</dbReference>
<dbReference type="SUPFAM" id="SSF100950">
    <property type="entry name" value="NagB/RpiA/CoA transferase-like"/>
    <property type="match status" value="1"/>
</dbReference>
<dbReference type="GO" id="GO:0003677">
    <property type="term" value="F:DNA binding"/>
    <property type="evidence" value="ECO:0007669"/>
    <property type="project" value="UniProtKB-KW"/>
</dbReference>
<comment type="caution">
    <text evidence="5">The sequence shown here is derived from an EMBL/GenBank/DDBJ whole genome shotgun (WGS) entry which is preliminary data.</text>
</comment>
<organism evidence="5 6">
    <name type="scientific">Marinobacter oulmenensis</name>
    <dbReference type="NCBI Taxonomy" id="643747"/>
    <lineage>
        <taxon>Bacteria</taxon>
        <taxon>Pseudomonadati</taxon>
        <taxon>Pseudomonadota</taxon>
        <taxon>Gammaproteobacteria</taxon>
        <taxon>Pseudomonadales</taxon>
        <taxon>Marinobacteraceae</taxon>
        <taxon>Marinobacter</taxon>
    </lineage>
</organism>
<dbReference type="InterPro" id="IPR001034">
    <property type="entry name" value="DeoR_HTH"/>
</dbReference>
<accession>A0A840UE46</accession>
<dbReference type="SMART" id="SM00420">
    <property type="entry name" value="HTH_DEOR"/>
    <property type="match status" value="1"/>
</dbReference>
<dbReference type="EMBL" id="JACHFE010000008">
    <property type="protein sequence ID" value="MBB5322473.1"/>
    <property type="molecule type" value="Genomic_DNA"/>
</dbReference>
<evidence type="ECO:0000313" key="5">
    <source>
        <dbReference type="EMBL" id="MBB5322473.1"/>
    </source>
</evidence>
<reference evidence="5 6" key="1">
    <citation type="submission" date="2020-08" db="EMBL/GenBank/DDBJ databases">
        <title>Genomic Encyclopedia of Type Strains, Phase IV (KMG-IV): sequencing the most valuable type-strain genomes for metagenomic binning, comparative biology and taxonomic classification.</title>
        <authorList>
            <person name="Goeker M."/>
        </authorList>
    </citation>
    <scope>NUCLEOTIDE SEQUENCE [LARGE SCALE GENOMIC DNA]</scope>
    <source>
        <strain evidence="5 6">DSM 22359</strain>
    </source>
</reference>
<dbReference type="AlphaFoldDB" id="A0A840UE46"/>